<evidence type="ECO:0000256" key="10">
    <source>
        <dbReference type="ARBA" id="ARBA00023242"/>
    </source>
</evidence>
<comment type="pathway">
    <text evidence="4">Protein modification; protein ubiquitination.</text>
</comment>
<dbReference type="EMBL" id="JASBNA010000083">
    <property type="protein sequence ID" value="KAK7677759.1"/>
    <property type="molecule type" value="Genomic_DNA"/>
</dbReference>
<keyword evidence="7" id="KW-0963">Cytoplasm</keyword>
<feature type="domain" description="U-box" evidence="11">
    <location>
        <begin position="208"/>
        <end position="282"/>
    </location>
</feature>
<comment type="similarity">
    <text evidence="5">Belongs to the ubiquitin conjugation factor E4 family.</text>
</comment>
<keyword evidence="13" id="KW-1185">Reference proteome</keyword>
<dbReference type="InterPro" id="IPR013083">
    <property type="entry name" value="Znf_RING/FYVE/PHD"/>
</dbReference>
<dbReference type="GO" id="GO:0036503">
    <property type="term" value="P:ERAD pathway"/>
    <property type="evidence" value="ECO:0007669"/>
    <property type="project" value="InterPro"/>
</dbReference>
<dbReference type="InterPro" id="IPR045132">
    <property type="entry name" value="UBE4"/>
</dbReference>
<dbReference type="GO" id="GO:0034450">
    <property type="term" value="F:ubiquitin-ubiquitin ligase activity"/>
    <property type="evidence" value="ECO:0007669"/>
    <property type="project" value="InterPro"/>
</dbReference>
<dbReference type="CDD" id="cd16657">
    <property type="entry name" value="RING-Ubox_UBE4A"/>
    <property type="match status" value="1"/>
</dbReference>
<dbReference type="PROSITE" id="PS51698">
    <property type="entry name" value="U_BOX"/>
    <property type="match status" value="1"/>
</dbReference>
<evidence type="ECO:0000256" key="5">
    <source>
        <dbReference type="ARBA" id="ARBA00007434"/>
    </source>
</evidence>
<comment type="subcellular location">
    <subcellularLocation>
        <location evidence="3">Cytoplasm</location>
    </subcellularLocation>
    <subcellularLocation>
        <location evidence="2">Nucleus</location>
    </subcellularLocation>
</comment>
<reference evidence="12 13" key="1">
    <citation type="submission" date="2022-09" db="EMBL/GenBank/DDBJ databases">
        <authorList>
            <person name="Palmer J.M."/>
        </authorList>
    </citation>
    <scope>NUCLEOTIDE SEQUENCE [LARGE SCALE GENOMIC DNA]</scope>
    <source>
        <strain evidence="12 13">DSM 7382</strain>
    </source>
</reference>
<keyword evidence="10" id="KW-0539">Nucleus</keyword>
<dbReference type="Pfam" id="PF04564">
    <property type="entry name" value="U-box"/>
    <property type="match status" value="1"/>
</dbReference>
<evidence type="ECO:0000313" key="12">
    <source>
        <dbReference type="EMBL" id="KAK7677759.1"/>
    </source>
</evidence>
<dbReference type="Pfam" id="PF10408">
    <property type="entry name" value="Ufd2P_core"/>
    <property type="match status" value="1"/>
</dbReference>
<keyword evidence="8" id="KW-0808">Transferase</keyword>
<evidence type="ECO:0000256" key="9">
    <source>
        <dbReference type="ARBA" id="ARBA00022786"/>
    </source>
</evidence>
<evidence type="ECO:0000313" key="13">
    <source>
        <dbReference type="Proteomes" id="UP001385951"/>
    </source>
</evidence>
<gene>
    <name evidence="12" type="ORF">QCA50_019311</name>
</gene>
<dbReference type="InterPro" id="IPR019474">
    <property type="entry name" value="Ub_conjug_fac_E4_core"/>
</dbReference>
<dbReference type="SMART" id="SM00504">
    <property type="entry name" value="Ubox"/>
    <property type="match status" value="1"/>
</dbReference>
<dbReference type="GO" id="GO:0005737">
    <property type="term" value="C:cytoplasm"/>
    <property type="evidence" value="ECO:0007669"/>
    <property type="project" value="UniProtKB-SubCell"/>
</dbReference>
<sequence>MDKFVRFVNLMINDMTYLMDESLNEMAKIREIQKEMENAEEFARQPAQYRRERESALRGLERQAGTYVQLGNSTLALLKEFTAETKKPFMVPEIVDRLAAMLDYNLDALAGPRCQDLIVKNPEKYKFNPRGLLSDIIDVFLNLSDQGEFARAVAGDGRSYRKELFERAAAIARKRGLKSEDEIEKIRLFVVKVEETKATLEAEDDVGEVPDEFLDPLMYTIMRDPVTLPSSRAVIDRSTIKSHLLSDTTDPFNRVPLKLEDVVPNLELKARIDAFLLERRNKNTAFDQPPEDIVNMDIVTE</sequence>
<dbReference type="FunFam" id="3.30.40.10:FF:000055">
    <property type="entry name" value="Ubiquitin conjugation factor e4 a"/>
    <property type="match status" value="1"/>
</dbReference>
<name>A0AAW0FEA8_9APHY</name>
<organism evidence="12 13">
    <name type="scientific">Cerrena zonata</name>
    <dbReference type="NCBI Taxonomy" id="2478898"/>
    <lineage>
        <taxon>Eukaryota</taxon>
        <taxon>Fungi</taxon>
        <taxon>Dikarya</taxon>
        <taxon>Basidiomycota</taxon>
        <taxon>Agaricomycotina</taxon>
        <taxon>Agaricomycetes</taxon>
        <taxon>Polyporales</taxon>
        <taxon>Cerrenaceae</taxon>
        <taxon>Cerrena</taxon>
    </lineage>
</organism>
<evidence type="ECO:0000256" key="7">
    <source>
        <dbReference type="ARBA" id="ARBA00022490"/>
    </source>
</evidence>
<dbReference type="GO" id="GO:0006511">
    <property type="term" value="P:ubiquitin-dependent protein catabolic process"/>
    <property type="evidence" value="ECO:0007669"/>
    <property type="project" value="InterPro"/>
</dbReference>
<evidence type="ECO:0000256" key="6">
    <source>
        <dbReference type="ARBA" id="ARBA00012483"/>
    </source>
</evidence>
<evidence type="ECO:0000256" key="8">
    <source>
        <dbReference type="ARBA" id="ARBA00022679"/>
    </source>
</evidence>
<accession>A0AAW0FEA8</accession>
<evidence type="ECO:0000256" key="4">
    <source>
        <dbReference type="ARBA" id="ARBA00004906"/>
    </source>
</evidence>
<dbReference type="GO" id="GO:0000209">
    <property type="term" value="P:protein polyubiquitination"/>
    <property type="evidence" value="ECO:0007669"/>
    <property type="project" value="TreeGrafter"/>
</dbReference>
<dbReference type="PANTHER" id="PTHR13931">
    <property type="entry name" value="UBIQUITINATION FACTOR E4"/>
    <property type="match status" value="1"/>
</dbReference>
<keyword evidence="9" id="KW-0833">Ubl conjugation pathway</keyword>
<evidence type="ECO:0000256" key="3">
    <source>
        <dbReference type="ARBA" id="ARBA00004496"/>
    </source>
</evidence>
<evidence type="ECO:0000259" key="11">
    <source>
        <dbReference type="PROSITE" id="PS51698"/>
    </source>
</evidence>
<dbReference type="GO" id="GO:0000151">
    <property type="term" value="C:ubiquitin ligase complex"/>
    <property type="evidence" value="ECO:0007669"/>
    <property type="project" value="InterPro"/>
</dbReference>
<protein>
    <recommendedName>
        <fullName evidence="6">RING-type E3 ubiquitin transferase</fullName>
        <ecNumber evidence="6">2.3.2.27</ecNumber>
    </recommendedName>
</protein>
<dbReference type="GO" id="GO:0005634">
    <property type="term" value="C:nucleus"/>
    <property type="evidence" value="ECO:0007669"/>
    <property type="project" value="UniProtKB-SubCell"/>
</dbReference>
<dbReference type="AlphaFoldDB" id="A0AAW0FEA8"/>
<dbReference type="InterPro" id="IPR003613">
    <property type="entry name" value="Ubox_domain"/>
</dbReference>
<comment type="catalytic activity">
    <reaction evidence="1">
        <text>S-ubiquitinyl-[E2 ubiquitin-conjugating enzyme]-L-cysteine + [acceptor protein]-L-lysine = [E2 ubiquitin-conjugating enzyme]-L-cysteine + N(6)-ubiquitinyl-[acceptor protein]-L-lysine.</text>
        <dbReference type="EC" id="2.3.2.27"/>
    </reaction>
</comment>
<dbReference type="EC" id="2.3.2.27" evidence="6"/>
<dbReference type="SUPFAM" id="SSF57850">
    <property type="entry name" value="RING/U-box"/>
    <property type="match status" value="1"/>
</dbReference>
<dbReference type="Proteomes" id="UP001385951">
    <property type="component" value="Unassembled WGS sequence"/>
</dbReference>
<comment type="caution">
    <text evidence="12">The sequence shown here is derived from an EMBL/GenBank/DDBJ whole genome shotgun (WGS) entry which is preliminary data.</text>
</comment>
<evidence type="ECO:0000256" key="1">
    <source>
        <dbReference type="ARBA" id="ARBA00000900"/>
    </source>
</evidence>
<proteinExistence type="inferred from homology"/>
<dbReference type="PANTHER" id="PTHR13931:SF2">
    <property type="entry name" value="UBIQUITIN CONJUGATION FACTOR E4 B"/>
    <property type="match status" value="1"/>
</dbReference>
<evidence type="ECO:0000256" key="2">
    <source>
        <dbReference type="ARBA" id="ARBA00004123"/>
    </source>
</evidence>
<dbReference type="Gene3D" id="3.30.40.10">
    <property type="entry name" value="Zinc/RING finger domain, C3HC4 (zinc finger)"/>
    <property type="match status" value="1"/>
</dbReference>